<dbReference type="EMBL" id="BAABAB010000021">
    <property type="protein sequence ID" value="GAA3624916.1"/>
    <property type="molecule type" value="Genomic_DNA"/>
</dbReference>
<feature type="domain" description="Amidohydrolase-related" evidence="2">
    <location>
        <begin position="47"/>
        <end position="420"/>
    </location>
</feature>
<dbReference type="PANTHER" id="PTHR43794">
    <property type="entry name" value="AMINOHYDROLASE SSNA-RELATED"/>
    <property type="match status" value="1"/>
</dbReference>
<organism evidence="4 5">
    <name type="scientific">Microlunatus ginsengisoli</name>
    <dbReference type="NCBI Taxonomy" id="363863"/>
    <lineage>
        <taxon>Bacteria</taxon>
        <taxon>Bacillati</taxon>
        <taxon>Actinomycetota</taxon>
        <taxon>Actinomycetes</taxon>
        <taxon>Propionibacteriales</taxon>
        <taxon>Propionibacteriaceae</taxon>
        <taxon>Microlunatus</taxon>
    </lineage>
</organism>
<keyword evidence="1" id="KW-0378">Hydrolase</keyword>
<evidence type="ECO:0000259" key="2">
    <source>
        <dbReference type="Pfam" id="PF01979"/>
    </source>
</evidence>
<dbReference type="SUPFAM" id="SSF51338">
    <property type="entry name" value="Composite domain of metallo-dependent hydrolases"/>
    <property type="match status" value="1"/>
</dbReference>
<evidence type="ECO:0000313" key="5">
    <source>
        <dbReference type="Proteomes" id="UP001501490"/>
    </source>
</evidence>
<dbReference type="SUPFAM" id="SSF51556">
    <property type="entry name" value="Metallo-dependent hydrolases"/>
    <property type="match status" value="1"/>
</dbReference>
<proteinExistence type="predicted"/>
<evidence type="ECO:0000256" key="1">
    <source>
        <dbReference type="ARBA" id="ARBA00022801"/>
    </source>
</evidence>
<evidence type="ECO:0000259" key="3">
    <source>
        <dbReference type="Pfam" id="PF22429"/>
    </source>
</evidence>
<dbReference type="Gene3D" id="3.20.20.140">
    <property type="entry name" value="Metal-dependent hydrolases"/>
    <property type="match status" value="1"/>
</dbReference>
<dbReference type="Pfam" id="PF01979">
    <property type="entry name" value="Amidohydro_1"/>
    <property type="match status" value="1"/>
</dbReference>
<evidence type="ECO:0000313" key="4">
    <source>
        <dbReference type="EMBL" id="GAA3624916.1"/>
    </source>
</evidence>
<name>A0ABP7A4P1_9ACTN</name>
<dbReference type="Pfam" id="PF22429">
    <property type="entry name" value="HutF_N"/>
    <property type="match status" value="1"/>
</dbReference>
<sequence length="445" mass="47084">MTAYWVRFAELPDGLAERVRLTVAGGRFDAVEIGVDAAPADVRLDGVVLPGFANAHSHAFHRALRGRTHGDGGTFWTWREQMYATASRLDPDGYFALARAVYAEMVSAGMTAVGEFHYLHHDHGGRRYADPNAMNDALVAAAAEAGIRLTLLDVCYLSGGLTATGHLPLDPVQERFSDGSVDDWAERVAGWSSPPGVVVGAAVHSVRAVPEKDLTRFAEVVSGLRGGGGPVHVHLSEQPAENAAVQAFYGCTPTALLARNGLLDERTSAVHATHLSEDDIAALGSARTYACFCPTTERDLADGIGPAHALAAAGSPLTLGSDQHAVIDMFEELRGLELHERLISNERGRFTPAELIAAATETGHRSLGRPDAGRLEAGALADFVEVSGDSVRTVGSRPDQIVYSATAADVRTVVVGGEVVVRAGEHRLGPVATLLAESLPTLEER</sequence>
<dbReference type="InterPro" id="IPR010252">
    <property type="entry name" value="HutF"/>
</dbReference>
<protein>
    <submittedName>
        <fullName evidence="4">Formimidoylglutamate deiminase</fullName>
    </submittedName>
</protein>
<feature type="domain" description="Formimidoylglutamate deiminase N-terminal" evidence="3">
    <location>
        <begin position="7"/>
        <end position="43"/>
    </location>
</feature>
<dbReference type="InterPro" id="IPR011059">
    <property type="entry name" value="Metal-dep_hydrolase_composite"/>
</dbReference>
<dbReference type="InterPro" id="IPR055156">
    <property type="entry name" value="HutF-like_N"/>
</dbReference>
<keyword evidence="5" id="KW-1185">Reference proteome</keyword>
<dbReference type="InterPro" id="IPR032466">
    <property type="entry name" value="Metal_Hydrolase"/>
</dbReference>
<reference evidence="5" key="1">
    <citation type="journal article" date="2019" name="Int. J. Syst. Evol. Microbiol.">
        <title>The Global Catalogue of Microorganisms (GCM) 10K type strain sequencing project: providing services to taxonomists for standard genome sequencing and annotation.</title>
        <authorList>
            <consortium name="The Broad Institute Genomics Platform"/>
            <consortium name="The Broad Institute Genome Sequencing Center for Infectious Disease"/>
            <person name="Wu L."/>
            <person name="Ma J."/>
        </authorList>
    </citation>
    <scope>NUCLEOTIDE SEQUENCE [LARGE SCALE GENOMIC DNA]</scope>
    <source>
        <strain evidence="5">JCM 16929</strain>
    </source>
</reference>
<gene>
    <name evidence="4" type="ORF">GCM10022236_29030</name>
</gene>
<dbReference type="Gene3D" id="2.30.40.10">
    <property type="entry name" value="Urease, subunit C, domain 1"/>
    <property type="match status" value="1"/>
</dbReference>
<dbReference type="InterPro" id="IPR006680">
    <property type="entry name" value="Amidohydro-rel"/>
</dbReference>
<dbReference type="Proteomes" id="UP001501490">
    <property type="component" value="Unassembled WGS sequence"/>
</dbReference>
<dbReference type="RefSeq" id="WP_344805731.1">
    <property type="nucleotide sequence ID" value="NZ_BAABAB010000021.1"/>
</dbReference>
<dbReference type="PANTHER" id="PTHR43794:SF11">
    <property type="entry name" value="AMIDOHYDROLASE-RELATED DOMAIN-CONTAINING PROTEIN"/>
    <property type="match status" value="1"/>
</dbReference>
<accession>A0ABP7A4P1</accession>
<dbReference type="NCBIfam" id="NF006681">
    <property type="entry name" value="PRK09229.1-2"/>
    <property type="match status" value="1"/>
</dbReference>
<dbReference type="NCBIfam" id="TIGR02022">
    <property type="entry name" value="hutF"/>
    <property type="match status" value="1"/>
</dbReference>
<dbReference type="InterPro" id="IPR050287">
    <property type="entry name" value="MTA/SAH_deaminase"/>
</dbReference>
<comment type="caution">
    <text evidence="4">The sequence shown here is derived from an EMBL/GenBank/DDBJ whole genome shotgun (WGS) entry which is preliminary data.</text>
</comment>